<evidence type="ECO:0000313" key="1">
    <source>
        <dbReference type="EMBL" id="GGW74054.1"/>
    </source>
</evidence>
<keyword evidence="2" id="KW-1185">Reference proteome</keyword>
<dbReference type="EMBL" id="BMYR01000028">
    <property type="protein sequence ID" value="GGW74054.1"/>
    <property type="molecule type" value="Genomic_DNA"/>
</dbReference>
<evidence type="ECO:0000313" key="2">
    <source>
        <dbReference type="Proteomes" id="UP000634667"/>
    </source>
</evidence>
<sequence>MFTKCTLSGAPLTKTEVSDNIAKIETLTTVVGFILPFNAKHMGDGRAAVGVPATEGSEWCALLAATNIYPRGTAAKQCRTTATLYKFKNVTSQVRNNEMTGVLKPLS</sequence>
<comment type="caution">
    <text evidence="1">The sequence shown here is derived from an EMBL/GenBank/DDBJ whole genome shotgun (WGS) entry which is preliminary data.</text>
</comment>
<accession>A0ABQ2WX00</accession>
<gene>
    <name evidence="1" type="ORF">GCM10008111_32280</name>
</gene>
<protein>
    <submittedName>
        <fullName evidence="1">Uncharacterized protein</fullName>
    </submittedName>
</protein>
<dbReference type="Proteomes" id="UP000634667">
    <property type="component" value="Unassembled WGS sequence"/>
</dbReference>
<organism evidence="1 2">
    <name type="scientific">Alishewanella tabrizica</name>
    <dbReference type="NCBI Taxonomy" id="671278"/>
    <lineage>
        <taxon>Bacteria</taxon>
        <taxon>Pseudomonadati</taxon>
        <taxon>Pseudomonadota</taxon>
        <taxon>Gammaproteobacteria</taxon>
        <taxon>Alteromonadales</taxon>
        <taxon>Alteromonadaceae</taxon>
        <taxon>Alishewanella</taxon>
    </lineage>
</organism>
<name>A0ABQ2WX00_9ALTE</name>
<reference evidence="2" key="1">
    <citation type="journal article" date="2019" name="Int. J. Syst. Evol. Microbiol.">
        <title>The Global Catalogue of Microorganisms (GCM) 10K type strain sequencing project: providing services to taxonomists for standard genome sequencing and annotation.</title>
        <authorList>
            <consortium name="The Broad Institute Genomics Platform"/>
            <consortium name="The Broad Institute Genome Sequencing Center for Infectious Disease"/>
            <person name="Wu L."/>
            <person name="Ma J."/>
        </authorList>
    </citation>
    <scope>NUCLEOTIDE SEQUENCE [LARGE SCALE GENOMIC DNA]</scope>
    <source>
        <strain evidence="2">KCTC 23723</strain>
    </source>
</reference>
<proteinExistence type="predicted"/>